<accession>A0A8H4UAS8</accession>
<gene>
    <name evidence="2" type="ORF">FSARC_709</name>
</gene>
<keyword evidence="3" id="KW-1185">Reference proteome</keyword>
<dbReference type="InterPro" id="IPR036047">
    <property type="entry name" value="F-box-like_dom_sf"/>
</dbReference>
<proteinExistence type="predicted"/>
<evidence type="ECO:0000259" key="1">
    <source>
        <dbReference type="Pfam" id="PF20183"/>
    </source>
</evidence>
<dbReference type="InterPro" id="IPR046676">
    <property type="entry name" value="DUF6546"/>
</dbReference>
<name>A0A8H4UAS8_9HYPO</name>
<sequence>MTASPLPTIDKTRWDYLPAEVRLLILECLLQDGCSLARLATVSREWQGVMEQHNFARIKLTPSRLGDLNHMTSGKRSLVHYLWFCFELEKYDCNGCASVDNDTWEIGGSDITLILKAIENLFSALSVWKPSGDLVLDIGVHSPSDSEHWFKYLTFGPDVPLDERSRSRCIEQAQVDDVRHEWLRGRRIIAPEKYAICRVTSTVMGDEEFFESQEEETQWWQQLPLIPAVTGFLLRQQNHRQWAPIALKHMFTHFPGLKEIHYEPWREWTKYLQFDTDKAYQLLFESLTSYNIRKLVIFENFNEYYLSSLKFHDCDRIRIPNPNISRVIASASLGLEELSASFIVDASYFLNACQTSWLWPNLTSIVLTSRLLTPLKSRASINSMLVAAAAAAENMPKLKTMEIWNGRKGLAMLFSYQSGSGCGRNPAVVTCRGTWELVLHSTVTRAWEAVAVKHRYVGPVFVKELLGDATAVKSHGDAIHHLKLSGSVIRPVSLQQIQMEHQVMEGV</sequence>
<dbReference type="Pfam" id="PF20183">
    <property type="entry name" value="DUF6546"/>
    <property type="match status" value="1"/>
</dbReference>
<reference evidence="2" key="2">
    <citation type="submission" date="2020-05" db="EMBL/GenBank/DDBJ databases">
        <authorList>
            <person name="Kim H.-S."/>
            <person name="Proctor R.H."/>
            <person name="Brown D.W."/>
        </authorList>
    </citation>
    <scope>NUCLEOTIDE SEQUENCE</scope>
    <source>
        <strain evidence="2">NRRL 20472</strain>
    </source>
</reference>
<reference evidence="2" key="1">
    <citation type="journal article" date="2020" name="BMC Genomics">
        <title>Correction to: Identification and distribution of gene clusters required for synthesis of sphingolipid metabolism inhibitors in diverse species of the filamentous fungus Fusarium.</title>
        <authorList>
            <person name="Kim H.S."/>
            <person name="Lohmar J.M."/>
            <person name="Busman M."/>
            <person name="Brown D.W."/>
            <person name="Naumann T.A."/>
            <person name="Divon H.H."/>
            <person name="Lysoe E."/>
            <person name="Uhlig S."/>
            <person name="Proctor R.H."/>
        </authorList>
    </citation>
    <scope>NUCLEOTIDE SEQUENCE</scope>
    <source>
        <strain evidence="2">NRRL 20472</strain>
    </source>
</reference>
<comment type="caution">
    <text evidence="2">The sequence shown here is derived from an EMBL/GenBank/DDBJ whole genome shotgun (WGS) entry which is preliminary data.</text>
</comment>
<evidence type="ECO:0000313" key="3">
    <source>
        <dbReference type="Proteomes" id="UP000622797"/>
    </source>
</evidence>
<dbReference type="EMBL" id="JABEXW010000045">
    <property type="protein sequence ID" value="KAF4972809.1"/>
    <property type="molecule type" value="Genomic_DNA"/>
</dbReference>
<feature type="domain" description="DUF6546" evidence="1">
    <location>
        <begin position="291"/>
        <end position="490"/>
    </location>
</feature>
<dbReference type="AlphaFoldDB" id="A0A8H4UAS8"/>
<dbReference type="Proteomes" id="UP000622797">
    <property type="component" value="Unassembled WGS sequence"/>
</dbReference>
<protein>
    <recommendedName>
        <fullName evidence="1">DUF6546 domain-containing protein</fullName>
    </recommendedName>
</protein>
<organism evidence="2 3">
    <name type="scientific">Fusarium sarcochroum</name>
    <dbReference type="NCBI Taxonomy" id="1208366"/>
    <lineage>
        <taxon>Eukaryota</taxon>
        <taxon>Fungi</taxon>
        <taxon>Dikarya</taxon>
        <taxon>Ascomycota</taxon>
        <taxon>Pezizomycotina</taxon>
        <taxon>Sordariomycetes</taxon>
        <taxon>Hypocreomycetidae</taxon>
        <taxon>Hypocreales</taxon>
        <taxon>Nectriaceae</taxon>
        <taxon>Fusarium</taxon>
        <taxon>Fusarium lateritium species complex</taxon>
    </lineage>
</organism>
<evidence type="ECO:0000313" key="2">
    <source>
        <dbReference type="EMBL" id="KAF4972809.1"/>
    </source>
</evidence>
<dbReference type="SUPFAM" id="SSF81383">
    <property type="entry name" value="F-box domain"/>
    <property type="match status" value="1"/>
</dbReference>
<dbReference type="OrthoDB" id="4688861at2759"/>